<comment type="caution">
    <text evidence="7">The sequence shown here is derived from an EMBL/GenBank/DDBJ whole genome shotgun (WGS) entry which is preliminary data.</text>
</comment>
<evidence type="ECO:0000256" key="4">
    <source>
        <dbReference type="ARBA" id="ARBA00023062"/>
    </source>
</evidence>
<dbReference type="EC" id="1.5.5.2" evidence="2 5"/>
<comment type="similarity">
    <text evidence="1 5">Belongs to the proline oxidase family.</text>
</comment>
<dbReference type="GO" id="GO:0010133">
    <property type="term" value="P:L-proline catabolic process to L-glutamate"/>
    <property type="evidence" value="ECO:0007669"/>
    <property type="project" value="TreeGrafter"/>
</dbReference>
<protein>
    <recommendedName>
        <fullName evidence="2 5">Proline dehydrogenase</fullName>
        <ecNumber evidence="2 5">1.5.5.2</ecNumber>
    </recommendedName>
</protein>
<comment type="catalytic activity">
    <reaction evidence="5">
        <text>L-proline + a quinone = (S)-1-pyrroline-5-carboxylate + a quinol + H(+)</text>
        <dbReference type="Rhea" id="RHEA:23784"/>
        <dbReference type="ChEBI" id="CHEBI:15378"/>
        <dbReference type="ChEBI" id="CHEBI:17388"/>
        <dbReference type="ChEBI" id="CHEBI:24646"/>
        <dbReference type="ChEBI" id="CHEBI:60039"/>
        <dbReference type="ChEBI" id="CHEBI:132124"/>
        <dbReference type="EC" id="1.5.5.2"/>
    </reaction>
</comment>
<dbReference type="GO" id="GO:0071949">
    <property type="term" value="F:FAD binding"/>
    <property type="evidence" value="ECO:0007669"/>
    <property type="project" value="TreeGrafter"/>
</dbReference>
<name>A0A8J5FC20_ZINOF</name>
<evidence type="ECO:0000313" key="8">
    <source>
        <dbReference type="Proteomes" id="UP000734854"/>
    </source>
</evidence>
<dbReference type="InterPro" id="IPR015659">
    <property type="entry name" value="Proline_oxidase"/>
</dbReference>
<dbReference type="PANTHER" id="PTHR13914:SF0">
    <property type="entry name" value="PROLINE DEHYDROGENASE 1, MITOCHONDRIAL"/>
    <property type="match status" value="1"/>
</dbReference>
<dbReference type="Proteomes" id="UP000734854">
    <property type="component" value="Unassembled WGS sequence"/>
</dbReference>
<evidence type="ECO:0000256" key="3">
    <source>
        <dbReference type="ARBA" id="ARBA00023002"/>
    </source>
</evidence>
<keyword evidence="8" id="KW-1185">Reference proteome</keyword>
<dbReference type="InterPro" id="IPR029041">
    <property type="entry name" value="FAD-linked_oxidoreductase-like"/>
</dbReference>
<dbReference type="EMBL" id="JACMSC010000016">
    <property type="protein sequence ID" value="KAG6482256.1"/>
    <property type="molecule type" value="Genomic_DNA"/>
</dbReference>
<evidence type="ECO:0000259" key="6">
    <source>
        <dbReference type="Pfam" id="PF01619"/>
    </source>
</evidence>
<dbReference type="GO" id="GO:0005739">
    <property type="term" value="C:mitochondrion"/>
    <property type="evidence" value="ECO:0007669"/>
    <property type="project" value="TreeGrafter"/>
</dbReference>
<sequence>MLNIRRNRMIGEKLPSDRISHVNTNRTRRCIPSTQPPTMRSATKITARSLSSVAAKLPAAGFPPPPQPPSYIDLSDTRRLFASVPTSALLRSLATLSAMASGPLVDLAAAALRSSVPKERRLLRAAVLTAARATVHRHFCAGEQVEDAARTVRAMWTDAGLRSILDYGMEDADDAAACDRNLAGFLRAVDMASSLPPTSTSVCVKMTALAPISLLERASDALRWEQQNPSFRPVAWRSHSFPVLCASSPLHLTPTEPNPLTETEENDLQLAARRLSAICQRCEQADIPLLIDAEYSSVQPAIDYLTYWAALKFNHGDRPTVYGTIQTYLRDSRERMMNAAEGAAAAGVSLGVKLVRGAYLSRETRLAAAMAAPSPLHGSIQETHRCFNDCASFMIERVSRGAAAVVVATHNLQSGIPQIKSLPFV</sequence>
<keyword evidence="5" id="KW-0285">Flavoprotein</keyword>
<dbReference type="Pfam" id="PF01619">
    <property type="entry name" value="Pro_dh"/>
    <property type="match status" value="1"/>
</dbReference>
<dbReference type="SUPFAM" id="SSF51730">
    <property type="entry name" value="FAD-linked oxidoreductase"/>
    <property type="match status" value="1"/>
</dbReference>
<reference evidence="7 8" key="1">
    <citation type="submission" date="2020-08" db="EMBL/GenBank/DDBJ databases">
        <title>Plant Genome Project.</title>
        <authorList>
            <person name="Zhang R.-G."/>
        </authorList>
    </citation>
    <scope>NUCLEOTIDE SEQUENCE [LARGE SCALE GENOMIC DNA]</scope>
    <source>
        <tissue evidence="7">Rhizome</tissue>
    </source>
</reference>
<organism evidence="7 8">
    <name type="scientific">Zingiber officinale</name>
    <name type="common">Ginger</name>
    <name type="synonym">Amomum zingiber</name>
    <dbReference type="NCBI Taxonomy" id="94328"/>
    <lineage>
        <taxon>Eukaryota</taxon>
        <taxon>Viridiplantae</taxon>
        <taxon>Streptophyta</taxon>
        <taxon>Embryophyta</taxon>
        <taxon>Tracheophyta</taxon>
        <taxon>Spermatophyta</taxon>
        <taxon>Magnoliopsida</taxon>
        <taxon>Liliopsida</taxon>
        <taxon>Zingiberales</taxon>
        <taxon>Zingiberaceae</taxon>
        <taxon>Zingiber</taxon>
    </lineage>
</organism>
<dbReference type="GO" id="GO:0004657">
    <property type="term" value="F:proline dehydrogenase activity"/>
    <property type="evidence" value="ECO:0007669"/>
    <property type="project" value="UniProtKB-EC"/>
</dbReference>
<evidence type="ECO:0000256" key="1">
    <source>
        <dbReference type="ARBA" id="ARBA00005869"/>
    </source>
</evidence>
<evidence type="ECO:0000256" key="2">
    <source>
        <dbReference type="ARBA" id="ARBA00012695"/>
    </source>
</evidence>
<keyword evidence="5" id="KW-0274">FAD</keyword>
<accession>A0A8J5FC20</accession>
<dbReference type="AlphaFoldDB" id="A0A8J5FC20"/>
<comment type="function">
    <text evidence="5">Converts proline to delta-1-pyrroline-5-carboxylate.</text>
</comment>
<keyword evidence="4 5" id="KW-0642">Proline metabolism</keyword>
<dbReference type="InterPro" id="IPR002872">
    <property type="entry name" value="Proline_DH_dom"/>
</dbReference>
<comment type="cofactor">
    <cofactor evidence="5">
        <name>FAD</name>
        <dbReference type="ChEBI" id="CHEBI:57692"/>
    </cofactor>
</comment>
<dbReference type="Gene3D" id="3.20.20.220">
    <property type="match status" value="1"/>
</dbReference>
<keyword evidence="3 5" id="KW-0560">Oxidoreductase</keyword>
<dbReference type="PANTHER" id="PTHR13914">
    <property type="entry name" value="PROLINE OXIDASE"/>
    <property type="match status" value="1"/>
</dbReference>
<feature type="domain" description="Proline dehydrogenase" evidence="6">
    <location>
        <begin position="152"/>
        <end position="415"/>
    </location>
</feature>
<evidence type="ECO:0000256" key="5">
    <source>
        <dbReference type="RuleBase" id="RU364054"/>
    </source>
</evidence>
<gene>
    <name evidence="7" type="ORF">ZIOFF_058887</name>
</gene>
<proteinExistence type="inferred from homology"/>
<evidence type="ECO:0000313" key="7">
    <source>
        <dbReference type="EMBL" id="KAG6482256.1"/>
    </source>
</evidence>